<proteinExistence type="predicted"/>
<dbReference type="EMBL" id="JAKKPZ010000145">
    <property type="protein sequence ID" value="KAI1700422.1"/>
    <property type="molecule type" value="Genomic_DNA"/>
</dbReference>
<evidence type="ECO:0000313" key="2">
    <source>
        <dbReference type="EMBL" id="KAI1700422.1"/>
    </source>
</evidence>
<keyword evidence="3" id="KW-1185">Reference proteome</keyword>
<evidence type="ECO:0000313" key="3">
    <source>
        <dbReference type="Proteomes" id="UP001201812"/>
    </source>
</evidence>
<feature type="region of interest" description="Disordered" evidence="1">
    <location>
        <begin position="10"/>
        <end position="41"/>
    </location>
</feature>
<protein>
    <submittedName>
        <fullName evidence="2">Uncharacterized protein</fullName>
    </submittedName>
</protein>
<dbReference type="Proteomes" id="UP001201812">
    <property type="component" value="Unassembled WGS sequence"/>
</dbReference>
<feature type="compositionally biased region" description="Basic and acidic residues" evidence="1">
    <location>
        <begin position="11"/>
        <end position="21"/>
    </location>
</feature>
<accession>A0AAD4QWG0</accession>
<organism evidence="2 3">
    <name type="scientific">Ditylenchus destructor</name>
    <dbReference type="NCBI Taxonomy" id="166010"/>
    <lineage>
        <taxon>Eukaryota</taxon>
        <taxon>Metazoa</taxon>
        <taxon>Ecdysozoa</taxon>
        <taxon>Nematoda</taxon>
        <taxon>Chromadorea</taxon>
        <taxon>Rhabditida</taxon>
        <taxon>Tylenchina</taxon>
        <taxon>Tylenchomorpha</taxon>
        <taxon>Sphaerularioidea</taxon>
        <taxon>Anguinidae</taxon>
        <taxon>Anguininae</taxon>
        <taxon>Ditylenchus</taxon>
    </lineage>
</organism>
<reference evidence="2" key="1">
    <citation type="submission" date="2022-01" db="EMBL/GenBank/DDBJ databases">
        <title>Genome Sequence Resource for Two Populations of Ditylenchus destructor, the Migratory Endoparasitic Phytonematode.</title>
        <authorList>
            <person name="Zhang H."/>
            <person name="Lin R."/>
            <person name="Xie B."/>
        </authorList>
    </citation>
    <scope>NUCLEOTIDE SEQUENCE</scope>
    <source>
        <strain evidence="2">BazhouSP</strain>
    </source>
</reference>
<feature type="compositionally biased region" description="Polar residues" evidence="1">
    <location>
        <begin position="22"/>
        <end position="40"/>
    </location>
</feature>
<gene>
    <name evidence="2" type="ORF">DdX_16705</name>
</gene>
<dbReference type="AlphaFoldDB" id="A0AAD4QWG0"/>
<evidence type="ECO:0000256" key="1">
    <source>
        <dbReference type="SAM" id="MobiDB-lite"/>
    </source>
</evidence>
<comment type="caution">
    <text evidence="2">The sequence shown here is derived from an EMBL/GenBank/DDBJ whole genome shotgun (WGS) entry which is preliminary data.</text>
</comment>
<sequence length="108" mass="12356">MSSISVHFVRHTNERNLERQPAKTTEPFSSSNPSKTTAQNLFDGREPISYLQYEERMCVKPIKMSASNRQLKKVPNLASMLMEKQLARVKNPDRYVKNVATLPEYVGA</sequence>
<name>A0AAD4QWG0_9BILA</name>